<dbReference type="GO" id="GO:0033743">
    <property type="term" value="F:peptide-methionine (R)-S-oxide reductase activity"/>
    <property type="evidence" value="ECO:0007669"/>
    <property type="project" value="UniProtKB-EC"/>
</dbReference>
<evidence type="ECO:0000256" key="2">
    <source>
        <dbReference type="ARBA" id="ARBA00023002"/>
    </source>
</evidence>
<reference evidence="5 6" key="1">
    <citation type="submission" date="2017-07" db="EMBL/GenBank/DDBJ databases">
        <title>Draft whole genome sequences of clinical Proprionibacteriaceae strains.</title>
        <authorList>
            <person name="Bernier A.-M."/>
            <person name="Bernard K."/>
            <person name="Domingo M.-C."/>
        </authorList>
    </citation>
    <scope>NUCLEOTIDE SEQUENCE [LARGE SCALE GENOMIC DNA]</scope>
    <source>
        <strain evidence="5 6">NML 160184</strain>
    </source>
</reference>
<dbReference type="PANTHER" id="PTHR10173">
    <property type="entry name" value="METHIONINE SULFOXIDE REDUCTASE"/>
    <property type="match status" value="1"/>
</dbReference>
<gene>
    <name evidence="5" type="primary">msrB</name>
    <name evidence="5" type="ORF">CGZ92_08640</name>
</gene>
<feature type="domain" description="MsrB" evidence="4">
    <location>
        <begin position="14"/>
        <end position="140"/>
    </location>
</feature>
<dbReference type="AlphaFoldDB" id="A0A255E4E3"/>
<dbReference type="GO" id="GO:0030091">
    <property type="term" value="P:protein repair"/>
    <property type="evidence" value="ECO:0007669"/>
    <property type="project" value="InterPro"/>
</dbReference>
<proteinExistence type="predicted"/>
<comment type="catalytic activity">
    <reaction evidence="3">
        <text>L-methionyl-[protein] + [thioredoxin]-disulfide + H2O = L-methionyl-(R)-S-oxide-[protein] + [thioredoxin]-dithiol</text>
        <dbReference type="Rhea" id="RHEA:24164"/>
        <dbReference type="Rhea" id="RHEA-COMP:10698"/>
        <dbReference type="Rhea" id="RHEA-COMP:10700"/>
        <dbReference type="Rhea" id="RHEA-COMP:12313"/>
        <dbReference type="Rhea" id="RHEA-COMP:12314"/>
        <dbReference type="ChEBI" id="CHEBI:15377"/>
        <dbReference type="ChEBI" id="CHEBI:16044"/>
        <dbReference type="ChEBI" id="CHEBI:29950"/>
        <dbReference type="ChEBI" id="CHEBI:45764"/>
        <dbReference type="ChEBI" id="CHEBI:50058"/>
        <dbReference type="EC" id="1.8.4.12"/>
    </reaction>
</comment>
<protein>
    <recommendedName>
        <fullName evidence="1">peptide-methionine (R)-S-oxide reductase</fullName>
        <ecNumber evidence="1">1.8.4.12</ecNumber>
    </recommendedName>
</protein>
<dbReference type="Proteomes" id="UP000216533">
    <property type="component" value="Unassembled WGS sequence"/>
</dbReference>
<evidence type="ECO:0000256" key="1">
    <source>
        <dbReference type="ARBA" id="ARBA00012499"/>
    </source>
</evidence>
<keyword evidence="2" id="KW-0560">Oxidoreductase</keyword>
<comment type="caution">
    <text evidence="5">The sequence shown here is derived from an EMBL/GenBank/DDBJ whole genome shotgun (WGS) entry which is preliminary data.</text>
</comment>
<dbReference type="PROSITE" id="PS51790">
    <property type="entry name" value="MSRB"/>
    <property type="match status" value="1"/>
</dbReference>
<dbReference type="SUPFAM" id="SSF51316">
    <property type="entry name" value="Mss4-like"/>
    <property type="match status" value="1"/>
</dbReference>
<dbReference type="InterPro" id="IPR002579">
    <property type="entry name" value="Met_Sox_Rdtase_MsrB_dom"/>
</dbReference>
<name>A0A255E4E3_9ACTN</name>
<dbReference type="InterPro" id="IPR011057">
    <property type="entry name" value="Mss4-like_sf"/>
</dbReference>
<dbReference type="GO" id="GO:0006979">
    <property type="term" value="P:response to oxidative stress"/>
    <property type="evidence" value="ECO:0007669"/>
    <property type="project" value="InterPro"/>
</dbReference>
<dbReference type="Gene3D" id="2.170.150.20">
    <property type="entry name" value="Peptide methionine sulfoxide reductase"/>
    <property type="match status" value="1"/>
</dbReference>
<dbReference type="EC" id="1.8.4.12" evidence="1"/>
<evidence type="ECO:0000313" key="6">
    <source>
        <dbReference type="Proteomes" id="UP000216533"/>
    </source>
</evidence>
<dbReference type="PANTHER" id="PTHR10173:SF52">
    <property type="entry name" value="METHIONINE-R-SULFOXIDE REDUCTASE B1"/>
    <property type="match status" value="1"/>
</dbReference>
<evidence type="ECO:0000313" key="5">
    <source>
        <dbReference type="EMBL" id="OYN86409.1"/>
    </source>
</evidence>
<evidence type="ECO:0000259" key="4">
    <source>
        <dbReference type="PROSITE" id="PS51790"/>
    </source>
</evidence>
<accession>A0A255E4E3</accession>
<organism evidence="5 6">
    <name type="scientific">Parenemella sanctibonifatiensis</name>
    <dbReference type="NCBI Taxonomy" id="2016505"/>
    <lineage>
        <taxon>Bacteria</taxon>
        <taxon>Bacillati</taxon>
        <taxon>Actinomycetota</taxon>
        <taxon>Actinomycetes</taxon>
        <taxon>Propionibacteriales</taxon>
        <taxon>Propionibacteriaceae</taxon>
        <taxon>Parenemella</taxon>
    </lineage>
</organism>
<dbReference type="Pfam" id="PF01641">
    <property type="entry name" value="SelR"/>
    <property type="match status" value="1"/>
</dbReference>
<dbReference type="NCBIfam" id="TIGR00357">
    <property type="entry name" value="peptide-methionine (R)-S-oxide reductase MsrB"/>
    <property type="match status" value="1"/>
</dbReference>
<dbReference type="InterPro" id="IPR028427">
    <property type="entry name" value="Met_Sox_Rdtase_MsrB"/>
</dbReference>
<dbReference type="EMBL" id="NMVI01000018">
    <property type="protein sequence ID" value="OYN86409.1"/>
    <property type="molecule type" value="Genomic_DNA"/>
</dbReference>
<sequence>MNPTPAAPKVVRTDEQWRAMLGDDLSYQVLRHGATERPFTGEYNDTTTAGDYKCRGCGEVLFTSEEKFASHCGWPSFHSPAAEDKIRYVEDNSLPGRPRIEVRCSNCDSHLGHVFEGEGYPTPTDLRYCINSVSLDLDQK</sequence>
<dbReference type="GO" id="GO:0005737">
    <property type="term" value="C:cytoplasm"/>
    <property type="evidence" value="ECO:0007669"/>
    <property type="project" value="TreeGrafter"/>
</dbReference>
<evidence type="ECO:0000256" key="3">
    <source>
        <dbReference type="ARBA" id="ARBA00048488"/>
    </source>
</evidence>